<dbReference type="Proteomes" id="UP000199467">
    <property type="component" value="Unassembled WGS sequence"/>
</dbReference>
<name>A0A1G6LVR8_9GAMM</name>
<evidence type="ECO:0000313" key="1">
    <source>
        <dbReference type="EMBL" id="SDC47330.1"/>
    </source>
</evidence>
<evidence type="ECO:0000313" key="2">
    <source>
        <dbReference type="Proteomes" id="UP000199467"/>
    </source>
</evidence>
<accession>A0A1G6LVR8</accession>
<proteinExistence type="predicted"/>
<organism evidence="1 2">
    <name type="scientific">Ectopseudomonas chengduensis</name>
    <dbReference type="NCBI Taxonomy" id="489632"/>
    <lineage>
        <taxon>Bacteria</taxon>
        <taxon>Pseudomonadati</taxon>
        <taxon>Pseudomonadota</taxon>
        <taxon>Gammaproteobacteria</taxon>
        <taxon>Pseudomonadales</taxon>
        <taxon>Pseudomonadaceae</taxon>
        <taxon>Ectopseudomonas</taxon>
    </lineage>
</organism>
<dbReference type="AlphaFoldDB" id="A0A1G6LVR8"/>
<keyword evidence="2" id="KW-1185">Reference proteome</keyword>
<reference evidence="2" key="1">
    <citation type="submission" date="2016-10" db="EMBL/GenBank/DDBJ databases">
        <authorList>
            <person name="Varghese N."/>
            <person name="Submissions S."/>
        </authorList>
    </citation>
    <scope>NUCLEOTIDE SEQUENCE [LARGE SCALE GENOMIC DNA]</scope>
    <source>
        <strain evidence="2">DSM 26382</strain>
    </source>
</reference>
<dbReference type="EMBL" id="FMZQ01000003">
    <property type="protein sequence ID" value="SDC47330.1"/>
    <property type="molecule type" value="Genomic_DNA"/>
</dbReference>
<sequence length="415" mass="46764">MDALLIIGGLVMLLAGLVWLVMRAFATSLLWGWGSLIPPITLIYIVRHWRRARSAVTLIGLGVIPLVVGLTLLASKDAERLAAIVRLDWLKPEVQAPAELAIELDGELNGQPFHPQQGELIDGVLVLREGLDFFALRELSIRLPQPVEGSVRIDVLPQDSGNLPEVELSWLLPEQDLPEARRLSRGYTLHLDLQPQEPNRLVGDFHLVMPPRFKTSLSGRVELYRDRLRYVDGKVDTRYDSNDTIAHLLQDYLQRRFATRDVRELKLPVFTFEGDTLELQVDAQIDGRNERLPIRLHKRSEQGWMVEGDRFPALPSVAAKQPAQQIEATAVEERLSRPVDRRQRFSLAHLQRNPEQYRNLSMRLSRASGGTVEGRFAGLDADGSIRLIQQMGSGGGQASFSFKPEEIGRLELLEP</sequence>
<gene>
    <name evidence="1" type="ORF">SAMN05216576_103189</name>
</gene>
<protein>
    <submittedName>
        <fullName evidence="1">Uncharacterized protein</fullName>
    </submittedName>
</protein>
<dbReference type="RefSeq" id="WP_055985516.1">
    <property type="nucleotide sequence ID" value="NZ_FMZQ01000003.1"/>
</dbReference>